<evidence type="ECO:0000313" key="2">
    <source>
        <dbReference type="Proteomes" id="UP001431019"/>
    </source>
</evidence>
<dbReference type="RefSeq" id="WP_230513686.1">
    <property type="nucleotide sequence ID" value="NZ_JAJITD010000028.1"/>
</dbReference>
<protein>
    <submittedName>
        <fullName evidence="1">Uncharacterized protein</fullName>
    </submittedName>
</protein>
<proteinExistence type="predicted"/>
<name>A0ABS8K5M8_9BURK</name>
<dbReference type="Proteomes" id="UP001431019">
    <property type="component" value="Unassembled WGS sequence"/>
</dbReference>
<gene>
    <name evidence="1" type="ORF">LJ656_33240</name>
</gene>
<accession>A0ABS8K5M8</accession>
<keyword evidence="2" id="KW-1185">Reference proteome</keyword>
<sequence length="159" mass="17406">MTQLDTTLWQTIDTLVEQIPFTKAKVESVLMTQLAEKDASRRAIPNTAFEFYVGGPIGLLDGIVIGNVDLRIRREPGHPGFLVLNQFSGACISLATVRAHYGNLKMTDYPRGRSAYETAAFSAILPWGKLSFGFLERNLGCLEGISFAPHLMEAGGTTK</sequence>
<dbReference type="EMBL" id="JAJITD010000028">
    <property type="protein sequence ID" value="MCC8397430.1"/>
    <property type="molecule type" value="Genomic_DNA"/>
</dbReference>
<comment type="caution">
    <text evidence="1">The sequence shown here is derived from an EMBL/GenBank/DDBJ whole genome shotgun (WGS) entry which is preliminary data.</text>
</comment>
<evidence type="ECO:0000313" key="1">
    <source>
        <dbReference type="EMBL" id="MCC8397430.1"/>
    </source>
</evidence>
<organism evidence="1 2">
    <name type="scientific">Paraburkholderia sejongensis</name>
    <dbReference type="NCBI Taxonomy" id="2886946"/>
    <lineage>
        <taxon>Bacteria</taxon>
        <taxon>Pseudomonadati</taxon>
        <taxon>Pseudomonadota</taxon>
        <taxon>Betaproteobacteria</taxon>
        <taxon>Burkholderiales</taxon>
        <taxon>Burkholderiaceae</taxon>
        <taxon>Paraburkholderia</taxon>
    </lineage>
</organism>
<reference evidence="1 2" key="1">
    <citation type="submission" date="2021-11" db="EMBL/GenBank/DDBJ databases">
        <authorList>
            <person name="Oh E.-T."/>
            <person name="Kim S.-B."/>
        </authorList>
    </citation>
    <scope>NUCLEOTIDE SEQUENCE [LARGE SCALE GENOMIC DNA]</scope>
    <source>
        <strain evidence="1 2">MMS20-SJTR3</strain>
    </source>
</reference>